<dbReference type="Pfam" id="PF23471">
    <property type="entry name" value="Cap15_TM"/>
    <property type="match status" value="1"/>
</dbReference>
<feature type="domain" description="CD-NTase-associated protein 15" evidence="2">
    <location>
        <begin position="72"/>
        <end position="192"/>
    </location>
</feature>
<dbReference type="AlphaFoldDB" id="A0A6S6T128"/>
<keyword evidence="1" id="KW-1133">Transmembrane helix</keyword>
<feature type="domain" description="Cap1-like TM helices" evidence="3">
    <location>
        <begin position="13"/>
        <end position="63"/>
    </location>
</feature>
<evidence type="ECO:0000313" key="4">
    <source>
        <dbReference type="EMBL" id="CAA6808912.1"/>
    </source>
</evidence>
<evidence type="ECO:0000259" key="3">
    <source>
        <dbReference type="Pfam" id="PF23471"/>
    </source>
</evidence>
<name>A0A6S6T128_9BACT</name>
<keyword evidence="1" id="KW-0472">Membrane</keyword>
<evidence type="ECO:0000256" key="1">
    <source>
        <dbReference type="SAM" id="Phobius"/>
    </source>
</evidence>
<protein>
    <submittedName>
        <fullName evidence="4">Uncharacterized protein</fullName>
    </submittedName>
</protein>
<keyword evidence="1" id="KW-0812">Transmembrane</keyword>
<gene>
    <name evidence="4" type="ORF">HELGO_WM42670</name>
</gene>
<sequence length="195" mass="22679">MIKYNIRTFAYSIIGLAFFIYAIIFLITQNLDSIDFNKALKHISTTISINAILWMIFIKWAWKWKIFYPWLVQTPNLSGKWRGILKSNWEGGKLEPIPTKMTITQSFLHIQIKIKTGESRSHSVGASFDIDEERGYKQLFYSYINTPKAGVRNRSEIHYGTSLLTFDGFDIDTLEGEYWTSRETTGEVELTKVKD</sequence>
<feature type="transmembrane region" description="Helical" evidence="1">
    <location>
        <begin position="39"/>
        <end position="58"/>
    </location>
</feature>
<dbReference type="Pfam" id="PF18153">
    <property type="entry name" value="Cap15_CD_rec"/>
    <property type="match status" value="1"/>
</dbReference>
<dbReference type="InterPro" id="IPR041208">
    <property type="entry name" value="Cap15"/>
</dbReference>
<accession>A0A6S6T128</accession>
<organism evidence="4">
    <name type="scientific">uncultured Campylobacterales bacterium</name>
    <dbReference type="NCBI Taxonomy" id="352960"/>
    <lineage>
        <taxon>Bacteria</taxon>
        <taxon>Pseudomonadati</taxon>
        <taxon>Campylobacterota</taxon>
        <taxon>Epsilonproteobacteria</taxon>
        <taxon>Campylobacterales</taxon>
        <taxon>environmental samples</taxon>
    </lineage>
</organism>
<proteinExistence type="predicted"/>
<dbReference type="EMBL" id="CACVAW010000034">
    <property type="protein sequence ID" value="CAA6808912.1"/>
    <property type="molecule type" value="Genomic_DNA"/>
</dbReference>
<evidence type="ECO:0000259" key="2">
    <source>
        <dbReference type="Pfam" id="PF18153"/>
    </source>
</evidence>
<dbReference type="InterPro" id="IPR056338">
    <property type="entry name" value="Cap15-like_TM"/>
</dbReference>
<feature type="transmembrane region" description="Helical" evidence="1">
    <location>
        <begin position="9"/>
        <end position="27"/>
    </location>
</feature>
<reference evidence="4" key="1">
    <citation type="submission" date="2020-01" db="EMBL/GenBank/DDBJ databases">
        <authorList>
            <person name="Meier V. D."/>
            <person name="Meier V D."/>
        </authorList>
    </citation>
    <scope>NUCLEOTIDE SEQUENCE</scope>
    <source>
        <strain evidence="4">HLG_WM_MAG_12</strain>
    </source>
</reference>